<sequence length="146" mass="16404">METNEMKLIPVPYLKLNSSGAIIGHSDEAMNFFTLVNDFLDLVHLDDRLLARQLLVQTTSPLPIKVNLKLAIGHDLYALFACTVKWQDEIGYLICTETTGEIMNAERQLKAKGQVLQAKQALITANNQLLKSIDHLIKTLEQNTDK</sequence>
<dbReference type="Proteomes" id="UP000501076">
    <property type="component" value="Plasmid pFDU301B"/>
</dbReference>
<reference evidence="1 2" key="1">
    <citation type="submission" date="2019-10" db="EMBL/GenBank/DDBJ databases">
        <title>Complete genome sequences for adaption low water activity.</title>
        <authorList>
            <person name="Zhao L."/>
            <person name="Zhong J."/>
        </authorList>
    </citation>
    <scope>NUCLEOTIDE SEQUENCE [LARGE SCALE GENOMIC DNA]</scope>
    <source>
        <strain evidence="1 2">FDU301</strain>
        <plasmid evidence="2">pfdu301b</plasmid>
    </source>
</reference>
<gene>
    <name evidence="1" type="ORF">FDZ14_34065</name>
</gene>
<evidence type="ECO:0000313" key="1">
    <source>
        <dbReference type="EMBL" id="QJX81133.1"/>
    </source>
</evidence>
<dbReference type="RefSeq" id="WP_171779125.1">
    <property type="nucleotide sequence ID" value="NZ_CP045274.1"/>
</dbReference>
<keyword evidence="1" id="KW-0614">Plasmid</keyword>
<name>A0A6M6E226_PRIMG</name>
<organism evidence="1 2">
    <name type="scientific">Priestia megaterium</name>
    <name type="common">Bacillus megaterium</name>
    <dbReference type="NCBI Taxonomy" id="1404"/>
    <lineage>
        <taxon>Bacteria</taxon>
        <taxon>Bacillati</taxon>
        <taxon>Bacillota</taxon>
        <taxon>Bacilli</taxon>
        <taxon>Bacillales</taxon>
        <taxon>Bacillaceae</taxon>
        <taxon>Priestia</taxon>
    </lineage>
</organism>
<evidence type="ECO:0000313" key="2">
    <source>
        <dbReference type="Proteomes" id="UP000501076"/>
    </source>
</evidence>
<protein>
    <submittedName>
        <fullName evidence="1">Uncharacterized protein</fullName>
    </submittedName>
</protein>
<dbReference type="EMBL" id="CP045274">
    <property type="protein sequence ID" value="QJX81133.1"/>
    <property type="molecule type" value="Genomic_DNA"/>
</dbReference>
<proteinExistence type="predicted"/>
<accession>A0A6M6E226</accession>
<geneLocation type="plasmid" evidence="2">
    <name>pfdu301b</name>
</geneLocation>
<dbReference type="AlphaFoldDB" id="A0A6M6E226"/>